<protein>
    <submittedName>
        <fullName evidence="1">Uncharacterized protein</fullName>
    </submittedName>
</protein>
<dbReference type="EMBL" id="BGZK01000784">
    <property type="protein sequence ID" value="GBP60273.1"/>
    <property type="molecule type" value="Genomic_DNA"/>
</dbReference>
<proteinExistence type="predicted"/>
<reference evidence="1 2" key="1">
    <citation type="journal article" date="2019" name="Commun. Biol.">
        <title>The bagworm genome reveals a unique fibroin gene that provides high tensile strength.</title>
        <authorList>
            <person name="Kono N."/>
            <person name="Nakamura H."/>
            <person name="Ohtoshi R."/>
            <person name="Tomita M."/>
            <person name="Numata K."/>
            <person name="Arakawa K."/>
        </authorList>
    </citation>
    <scope>NUCLEOTIDE SEQUENCE [LARGE SCALE GENOMIC DNA]</scope>
</reference>
<evidence type="ECO:0000313" key="1">
    <source>
        <dbReference type="EMBL" id="GBP60273.1"/>
    </source>
</evidence>
<evidence type="ECO:0000313" key="2">
    <source>
        <dbReference type="Proteomes" id="UP000299102"/>
    </source>
</evidence>
<dbReference type="AlphaFoldDB" id="A0A4C1XAR4"/>
<organism evidence="1 2">
    <name type="scientific">Eumeta variegata</name>
    <name type="common">Bagworm moth</name>
    <name type="synonym">Eumeta japonica</name>
    <dbReference type="NCBI Taxonomy" id="151549"/>
    <lineage>
        <taxon>Eukaryota</taxon>
        <taxon>Metazoa</taxon>
        <taxon>Ecdysozoa</taxon>
        <taxon>Arthropoda</taxon>
        <taxon>Hexapoda</taxon>
        <taxon>Insecta</taxon>
        <taxon>Pterygota</taxon>
        <taxon>Neoptera</taxon>
        <taxon>Endopterygota</taxon>
        <taxon>Lepidoptera</taxon>
        <taxon>Glossata</taxon>
        <taxon>Ditrysia</taxon>
        <taxon>Tineoidea</taxon>
        <taxon>Psychidae</taxon>
        <taxon>Oiketicinae</taxon>
        <taxon>Eumeta</taxon>
    </lineage>
</organism>
<sequence>MERNRVDGRGEWAKWEWTKSNSGSYYFRCSISVNPVELILYYLDRDSERKGRFEGCSHAQTAVGVSGEIQEVGSKCVSRISIRPPVSPVPPVYRQSSEPATAAIHHCRFVGKVSSVENLLC</sequence>
<accession>A0A4C1XAR4</accession>
<dbReference type="Proteomes" id="UP000299102">
    <property type="component" value="Unassembled WGS sequence"/>
</dbReference>
<comment type="caution">
    <text evidence="1">The sequence shown here is derived from an EMBL/GenBank/DDBJ whole genome shotgun (WGS) entry which is preliminary data.</text>
</comment>
<keyword evidence="2" id="KW-1185">Reference proteome</keyword>
<name>A0A4C1XAR4_EUMVA</name>
<gene>
    <name evidence="1" type="ORF">EVAR_91554_1</name>
</gene>